<proteinExistence type="inferred from homology"/>
<dbReference type="AlphaFoldDB" id="A0A917WYZ8"/>
<evidence type="ECO:0008006" key="4">
    <source>
        <dbReference type="Google" id="ProtNLM"/>
    </source>
</evidence>
<dbReference type="InterPro" id="IPR036165">
    <property type="entry name" value="YefM-like_sf"/>
</dbReference>
<accession>A0A917WYZ8</accession>
<dbReference type="EMBL" id="BMNB01000012">
    <property type="protein sequence ID" value="GGM42607.1"/>
    <property type="molecule type" value="Genomic_DNA"/>
</dbReference>
<dbReference type="Gene3D" id="6.10.250.330">
    <property type="match status" value="1"/>
</dbReference>
<gene>
    <name evidence="2" type="ORF">GCM10011608_29090</name>
</gene>
<dbReference type="RefSeq" id="WP_268240647.1">
    <property type="nucleotide sequence ID" value="NZ_BMNB01000012.1"/>
</dbReference>
<evidence type="ECO:0000313" key="2">
    <source>
        <dbReference type="EMBL" id="GGM42607.1"/>
    </source>
</evidence>
<reference evidence="2" key="2">
    <citation type="submission" date="2020-09" db="EMBL/GenBank/DDBJ databases">
        <authorList>
            <person name="Sun Q."/>
            <person name="Zhou Y."/>
        </authorList>
    </citation>
    <scope>NUCLEOTIDE SEQUENCE</scope>
    <source>
        <strain evidence="2">CGMCC 4.7312</strain>
    </source>
</reference>
<sequence>MRTVNFTQLKETEYLLRSPSNAAALRRSIAELEQGDTAER</sequence>
<name>A0A917WYZ8_9ACTN</name>
<organism evidence="2 3">
    <name type="scientific">Micromonospora sonchi</name>
    <dbReference type="NCBI Taxonomy" id="1763543"/>
    <lineage>
        <taxon>Bacteria</taxon>
        <taxon>Bacillati</taxon>
        <taxon>Actinomycetota</taxon>
        <taxon>Actinomycetes</taxon>
        <taxon>Micromonosporales</taxon>
        <taxon>Micromonosporaceae</taxon>
        <taxon>Micromonospora</taxon>
    </lineage>
</organism>
<keyword evidence="3" id="KW-1185">Reference proteome</keyword>
<evidence type="ECO:0000256" key="1">
    <source>
        <dbReference type="ARBA" id="ARBA00009981"/>
    </source>
</evidence>
<evidence type="ECO:0000313" key="3">
    <source>
        <dbReference type="Proteomes" id="UP000608890"/>
    </source>
</evidence>
<protein>
    <recommendedName>
        <fullName evidence="4">Antitoxin YefM</fullName>
    </recommendedName>
</protein>
<comment type="caution">
    <text evidence="2">The sequence shown here is derived from an EMBL/GenBank/DDBJ whole genome shotgun (WGS) entry which is preliminary data.</text>
</comment>
<comment type="similarity">
    <text evidence="1">Belongs to the phD/YefM antitoxin family.</text>
</comment>
<reference evidence="2" key="1">
    <citation type="journal article" date="2014" name="Int. J. Syst. Evol. Microbiol.">
        <title>Complete genome sequence of Corynebacterium casei LMG S-19264T (=DSM 44701T), isolated from a smear-ripened cheese.</title>
        <authorList>
            <consortium name="US DOE Joint Genome Institute (JGI-PGF)"/>
            <person name="Walter F."/>
            <person name="Albersmeier A."/>
            <person name="Kalinowski J."/>
            <person name="Ruckert C."/>
        </authorList>
    </citation>
    <scope>NUCLEOTIDE SEQUENCE</scope>
    <source>
        <strain evidence="2">CGMCC 4.7312</strain>
    </source>
</reference>
<dbReference type="Proteomes" id="UP000608890">
    <property type="component" value="Unassembled WGS sequence"/>
</dbReference>
<dbReference type="SUPFAM" id="SSF143120">
    <property type="entry name" value="YefM-like"/>
    <property type="match status" value="1"/>
</dbReference>